<dbReference type="Proteomes" id="UP000265816">
    <property type="component" value="Unassembled WGS sequence"/>
</dbReference>
<organism evidence="3 4">
    <name type="scientific">Mesobacillus zeae</name>
    <dbReference type="NCBI Taxonomy" id="1917180"/>
    <lineage>
        <taxon>Bacteria</taxon>
        <taxon>Bacillati</taxon>
        <taxon>Bacillota</taxon>
        <taxon>Bacilli</taxon>
        <taxon>Bacillales</taxon>
        <taxon>Bacillaceae</taxon>
        <taxon>Mesobacillus</taxon>
    </lineage>
</organism>
<evidence type="ECO:0000313" key="4">
    <source>
        <dbReference type="Proteomes" id="UP000265816"/>
    </source>
</evidence>
<reference evidence="3 4" key="1">
    <citation type="submission" date="2018-08" db="EMBL/GenBank/DDBJ databases">
        <title>Bacillus jemisoniae sp. nov., Bacillus chryseoplanitiae sp. nov., Bacillus resnikiae sp. nov., and Bacillus frankliniae sp. nov., isolated from Viking spacecraft and associated surfaces.</title>
        <authorList>
            <person name="Seuylemezian A."/>
            <person name="Vaishampayan P."/>
        </authorList>
    </citation>
    <scope>NUCLEOTIDE SEQUENCE [LARGE SCALE GENOMIC DNA]</scope>
    <source>
        <strain evidence="3 4">JJ-247</strain>
    </source>
</reference>
<gene>
    <name evidence="3" type="ORF">D1970_10510</name>
</gene>
<name>A0A398B6U3_9BACI</name>
<dbReference type="InterPro" id="IPR032290">
    <property type="entry name" value="DUF4839"/>
</dbReference>
<keyword evidence="2" id="KW-0732">Signal</keyword>
<accession>A0A398B6U3</accession>
<protein>
    <submittedName>
        <fullName evidence="3">DUF4839 domain-containing protein</fullName>
    </submittedName>
</protein>
<feature type="region of interest" description="Disordered" evidence="1">
    <location>
        <begin position="23"/>
        <end position="42"/>
    </location>
</feature>
<evidence type="ECO:0000256" key="1">
    <source>
        <dbReference type="SAM" id="MobiDB-lite"/>
    </source>
</evidence>
<evidence type="ECO:0000313" key="3">
    <source>
        <dbReference type="EMBL" id="RID85194.1"/>
    </source>
</evidence>
<dbReference type="PROSITE" id="PS51257">
    <property type="entry name" value="PROKAR_LIPOPROTEIN"/>
    <property type="match status" value="1"/>
</dbReference>
<feature type="chain" id="PRO_5039232796" evidence="2">
    <location>
        <begin position="21"/>
        <end position="266"/>
    </location>
</feature>
<comment type="caution">
    <text evidence="3">The sequence shown here is derived from an EMBL/GenBank/DDBJ whole genome shotgun (WGS) entry which is preliminary data.</text>
</comment>
<keyword evidence="4" id="KW-1185">Reference proteome</keyword>
<proteinExistence type="predicted"/>
<dbReference type="RefSeq" id="WP_119112818.1">
    <property type="nucleotide sequence ID" value="NZ_CBCSEO010000016.1"/>
</dbReference>
<dbReference type="EMBL" id="QWVT01000016">
    <property type="protein sequence ID" value="RID85194.1"/>
    <property type="molecule type" value="Genomic_DNA"/>
</dbReference>
<sequence>MKKIVSVLLACIMVMTLVGCGGNSNKHEGEAKTPSGSSVQKGRDYHKVVDDFKSKGFKNIKTEKLEDLITGWITKDGEVKEVSVGGDVDYSPDEWISADTEVIIKYHTFKKEDNESAAESEAKDNSNAEKPKVEKPKVEILTVDNCKELAEILSTKDESDPLIKEFAQKYAGRTIEFDGNTAYVSNHGNYKTRFDYLIYAGDYSKTTFSGPNFQFRDVNYNDLHLTGDNVPDTFGVGLNIHIIATVEEYSETSGLFQLKPVSIKMR</sequence>
<dbReference type="AlphaFoldDB" id="A0A398B6U3"/>
<evidence type="ECO:0000256" key="2">
    <source>
        <dbReference type="SAM" id="SignalP"/>
    </source>
</evidence>
<dbReference type="Pfam" id="PF16127">
    <property type="entry name" value="DUF4839"/>
    <property type="match status" value="1"/>
</dbReference>
<feature type="region of interest" description="Disordered" evidence="1">
    <location>
        <begin position="114"/>
        <end position="133"/>
    </location>
</feature>
<feature type="signal peptide" evidence="2">
    <location>
        <begin position="1"/>
        <end position="20"/>
    </location>
</feature>
<dbReference type="OrthoDB" id="2237218at2"/>